<dbReference type="EMBL" id="SMFM01000002">
    <property type="protein sequence ID" value="TDD77119.1"/>
    <property type="molecule type" value="Genomic_DNA"/>
</dbReference>
<dbReference type="Proteomes" id="UP000295278">
    <property type="component" value="Unassembled WGS sequence"/>
</dbReference>
<sequence length="75" mass="8825">MTKEQVEIYEYCKKHLEELEIESKNSTFKRQKYGCGTGSPTITFNLERINQDMYSEIFEAVNKAKNSIQKIIDEL</sequence>
<evidence type="ECO:0000313" key="1">
    <source>
        <dbReference type="EMBL" id="TDD77119.1"/>
    </source>
</evidence>
<evidence type="ECO:0000313" key="2">
    <source>
        <dbReference type="Proteomes" id="UP000295278"/>
    </source>
</evidence>
<accession>A0A4R5AYB1</accession>
<keyword evidence="2" id="KW-1185">Reference proteome</keyword>
<gene>
    <name evidence="1" type="ORF">E0F89_05840</name>
</gene>
<dbReference type="AlphaFoldDB" id="A0A4R5AYB1"/>
<proteinExistence type="predicted"/>
<name>A0A4R5AYB1_9FLAO</name>
<organism evidence="1 2">
    <name type="scientific">Flavobacterium caseinilyticum</name>
    <dbReference type="NCBI Taxonomy" id="2541732"/>
    <lineage>
        <taxon>Bacteria</taxon>
        <taxon>Pseudomonadati</taxon>
        <taxon>Bacteroidota</taxon>
        <taxon>Flavobacteriia</taxon>
        <taxon>Flavobacteriales</taxon>
        <taxon>Flavobacteriaceae</taxon>
        <taxon>Flavobacterium</taxon>
    </lineage>
</organism>
<dbReference type="RefSeq" id="WP_131908915.1">
    <property type="nucleotide sequence ID" value="NZ_SMFM01000002.1"/>
</dbReference>
<comment type="caution">
    <text evidence="1">The sequence shown here is derived from an EMBL/GenBank/DDBJ whole genome shotgun (WGS) entry which is preliminary data.</text>
</comment>
<protein>
    <submittedName>
        <fullName evidence="1">Uncharacterized protein</fullName>
    </submittedName>
</protein>
<reference evidence="1 2" key="1">
    <citation type="submission" date="2019-03" db="EMBL/GenBank/DDBJ databases">
        <title>Flavobacterium AT-3-2 sp. nov., isolated from arctic soil.</title>
        <authorList>
            <person name="Chaudhary D.K."/>
        </authorList>
    </citation>
    <scope>NUCLEOTIDE SEQUENCE [LARGE SCALE GENOMIC DNA]</scope>
    <source>
        <strain evidence="1 2">AT-3-2</strain>
    </source>
</reference>